<dbReference type="InterPro" id="IPR050492">
    <property type="entry name" value="Bact_metal-bind_prot9"/>
</dbReference>
<evidence type="ECO:0000256" key="11">
    <source>
        <dbReference type="SAM" id="SignalP"/>
    </source>
</evidence>
<dbReference type="CDD" id="cd01019">
    <property type="entry name" value="ZnuA"/>
    <property type="match status" value="1"/>
</dbReference>
<evidence type="ECO:0000256" key="9">
    <source>
        <dbReference type="ARBA" id="ARBA00023157"/>
    </source>
</evidence>
<sequence length="324" mass="35126">MFFKVIFSVFALLLSSTAWAQPKVVVSVKPVHSLVAGVLDGIGEAELLLSGGESPHSYALRPSQARALAAADLVFWVGPDLETFLTRALRSLSADARVVRLSEAPGLELLPMRSGGVWDAHDHDHGHGHGHGHEHASDSHGHAKKHQQEGGSDPHLWLDPGNAQAIVAIALAELQKLFPEQRERLAANAAQLTERLAVLDAELGRQLAPVREMPFVVFHDAYQYLEQRYGLNSVGSISLNPERTPGAQRVREVQRLIRERGARCVFAEPQFTPRLVDTVMQGSGARLGVLDPLGAELVQGPDAYFALMTALGENLRACLDPDGP</sequence>
<dbReference type="NCBIfam" id="NF007091">
    <property type="entry name" value="PRK09545.1"/>
    <property type="match status" value="1"/>
</dbReference>
<dbReference type="AlphaFoldDB" id="A0A0C2HK85"/>
<dbReference type="EMBL" id="JWJD01000011">
    <property type="protein sequence ID" value="KIH75435.1"/>
    <property type="molecule type" value="Genomic_DNA"/>
</dbReference>
<protein>
    <submittedName>
        <fullName evidence="12">Zinc transporter</fullName>
    </submittedName>
</protein>
<evidence type="ECO:0000256" key="3">
    <source>
        <dbReference type="ARBA" id="ARBA00022448"/>
    </source>
</evidence>
<evidence type="ECO:0000256" key="2">
    <source>
        <dbReference type="ARBA" id="ARBA00011028"/>
    </source>
</evidence>
<keyword evidence="8" id="KW-0406">Ion transport</keyword>
<keyword evidence="13" id="KW-1185">Reference proteome</keyword>
<organism evidence="12 13">
    <name type="scientific">Geoalkalibacter ferrihydriticus DSM 17813</name>
    <dbReference type="NCBI Taxonomy" id="1121915"/>
    <lineage>
        <taxon>Bacteria</taxon>
        <taxon>Pseudomonadati</taxon>
        <taxon>Thermodesulfobacteriota</taxon>
        <taxon>Desulfuromonadia</taxon>
        <taxon>Desulfuromonadales</taxon>
        <taxon>Geoalkalibacteraceae</taxon>
        <taxon>Geoalkalibacter</taxon>
    </lineage>
</organism>
<evidence type="ECO:0000313" key="12">
    <source>
        <dbReference type="EMBL" id="KIH75435.1"/>
    </source>
</evidence>
<feature type="region of interest" description="Disordered" evidence="10">
    <location>
        <begin position="120"/>
        <end position="156"/>
    </location>
</feature>
<keyword evidence="6" id="KW-0574">Periplasm</keyword>
<dbReference type="Pfam" id="PF01297">
    <property type="entry name" value="ZnuA"/>
    <property type="match status" value="1"/>
</dbReference>
<evidence type="ECO:0000256" key="4">
    <source>
        <dbReference type="ARBA" id="ARBA00022723"/>
    </source>
</evidence>
<evidence type="ECO:0000256" key="5">
    <source>
        <dbReference type="ARBA" id="ARBA00022729"/>
    </source>
</evidence>
<reference evidence="12 13" key="1">
    <citation type="submission" date="2014-12" db="EMBL/GenBank/DDBJ databases">
        <title>Genomes of Geoalkalibacter ferrihydriticus and Geoalkalibacter subterraneus, two haloalkaliphilic metal-reducing members of the Geobacteraceae.</title>
        <authorList>
            <person name="Badalamenti J.P."/>
            <person name="Torres C.I."/>
            <person name="Krajmalnik-Brown R."/>
            <person name="Bond D.R."/>
        </authorList>
    </citation>
    <scope>NUCLEOTIDE SEQUENCE [LARGE SCALE GENOMIC DNA]</scope>
    <source>
        <strain evidence="12 13">DSM 17813</strain>
    </source>
</reference>
<dbReference type="GO" id="GO:0006829">
    <property type="term" value="P:zinc ion transport"/>
    <property type="evidence" value="ECO:0007669"/>
    <property type="project" value="InterPro"/>
</dbReference>
<feature type="compositionally biased region" description="Basic and acidic residues" evidence="10">
    <location>
        <begin position="120"/>
        <end position="141"/>
    </location>
</feature>
<keyword evidence="5 11" id="KW-0732">Signal</keyword>
<dbReference type="PANTHER" id="PTHR42953">
    <property type="entry name" value="HIGH-AFFINITY ZINC UPTAKE SYSTEM PROTEIN ZNUA-RELATED"/>
    <property type="match status" value="1"/>
</dbReference>
<dbReference type="PANTHER" id="PTHR42953:SF3">
    <property type="entry name" value="HIGH-AFFINITY ZINC UPTAKE SYSTEM PROTEIN ZNUA"/>
    <property type="match status" value="1"/>
</dbReference>
<comment type="similarity">
    <text evidence="2">Belongs to the bacterial solute-binding protein 9 family.</text>
</comment>
<evidence type="ECO:0000256" key="1">
    <source>
        <dbReference type="ARBA" id="ARBA00004418"/>
    </source>
</evidence>
<keyword evidence="7" id="KW-0862">Zinc</keyword>
<keyword evidence="9" id="KW-1015">Disulfide bond</keyword>
<gene>
    <name evidence="12" type="ORF">GFER_16790</name>
</gene>
<evidence type="ECO:0000256" key="6">
    <source>
        <dbReference type="ARBA" id="ARBA00022764"/>
    </source>
</evidence>
<name>A0A0C2HK85_9BACT</name>
<dbReference type="GO" id="GO:0042597">
    <property type="term" value="C:periplasmic space"/>
    <property type="evidence" value="ECO:0007669"/>
    <property type="project" value="UniProtKB-SubCell"/>
</dbReference>
<keyword evidence="3" id="KW-0813">Transport</keyword>
<keyword evidence="4" id="KW-0479">Metal-binding</keyword>
<evidence type="ECO:0000256" key="10">
    <source>
        <dbReference type="SAM" id="MobiDB-lite"/>
    </source>
</evidence>
<dbReference type="InterPro" id="IPR035520">
    <property type="entry name" value="ZnuA"/>
</dbReference>
<dbReference type="Gene3D" id="3.40.50.1980">
    <property type="entry name" value="Nitrogenase molybdenum iron protein domain"/>
    <property type="match status" value="2"/>
</dbReference>
<feature type="chain" id="PRO_5002166419" evidence="11">
    <location>
        <begin position="21"/>
        <end position="324"/>
    </location>
</feature>
<evidence type="ECO:0000256" key="7">
    <source>
        <dbReference type="ARBA" id="ARBA00022833"/>
    </source>
</evidence>
<proteinExistence type="inferred from homology"/>
<dbReference type="GO" id="GO:0046872">
    <property type="term" value="F:metal ion binding"/>
    <property type="evidence" value="ECO:0007669"/>
    <property type="project" value="UniProtKB-KW"/>
</dbReference>
<comment type="caution">
    <text evidence="12">The sequence shown here is derived from an EMBL/GenBank/DDBJ whole genome shotgun (WGS) entry which is preliminary data.</text>
</comment>
<dbReference type="RefSeq" id="WP_040101199.1">
    <property type="nucleotide sequence ID" value="NZ_JWJD01000011.1"/>
</dbReference>
<evidence type="ECO:0000313" key="13">
    <source>
        <dbReference type="Proteomes" id="UP000035068"/>
    </source>
</evidence>
<dbReference type="InterPro" id="IPR006127">
    <property type="entry name" value="ZnuA-like"/>
</dbReference>
<accession>A0A0C2HK85</accession>
<feature type="signal peptide" evidence="11">
    <location>
        <begin position="1"/>
        <end position="20"/>
    </location>
</feature>
<dbReference type="Proteomes" id="UP000035068">
    <property type="component" value="Unassembled WGS sequence"/>
</dbReference>
<dbReference type="SUPFAM" id="SSF53807">
    <property type="entry name" value="Helical backbone' metal receptor"/>
    <property type="match status" value="1"/>
</dbReference>
<comment type="subcellular location">
    <subcellularLocation>
        <location evidence="1">Periplasm</location>
    </subcellularLocation>
</comment>
<evidence type="ECO:0000256" key="8">
    <source>
        <dbReference type="ARBA" id="ARBA00023065"/>
    </source>
</evidence>